<evidence type="ECO:0000259" key="7">
    <source>
        <dbReference type="Pfam" id="PF01694"/>
    </source>
</evidence>
<dbReference type="GO" id="GO:0016020">
    <property type="term" value="C:membrane"/>
    <property type="evidence" value="ECO:0007669"/>
    <property type="project" value="UniProtKB-SubCell"/>
</dbReference>
<evidence type="ECO:0000313" key="8">
    <source>
        <dbReference type="EMBL" id="AOW80482.1"/>
    </source>
</evidence>
<keyword evidence="3 6" id="KW-1133">Transmembrane helix</keyword>
<sequence length="544" mass="57588">MDPLALGARFAVLVASGLALVLVHRLRGSQTVRWRQVRTRLLFGLPLGTVLTAGLLAVIYLFVQGGYGHDHLLTLPFVSWSLRYPLGMVAAPLAHQSLGHLVGNLAGFLVFGTLAEFAIGHYPQTRGQAAFSSLRTNPYARVLGFPAGVVLVALLTSLFAWGPIIGFSGVVFAAVGFALVHYPLVTVAGLIGQEFLTTTFWTLRNPIQTASAGTSYGAPWWANVAVQTHLLGLLLGVGLGVAWKRFRTDTVRTDPWRLFVASVLVGSSLTLWALWWYSGVERYQLFRAPGFVLLLGVAVLITVAASLRRSPIADLSARQVAVGLLVVPVLVMGAVALPVNLTATGAISAPGNAVTVADYEVGYAEAATDPRYEPLNVSFVESPSPPTVSGVIVASEQRHLWTRAVSAGRLANADRATVTLGGLGWRESVEIRRTGWEAVGGDAAFLVRAAPGAEPPTAIHASDSATADAVVAGRAITVAPRNGRFEVTVESKAESTQSATQERRPVPEPGENVTVGGLRIEHDDSSLIAGHEDTRVVVFRAAGA</sequence>
<feature type="transmembrane region" description="Helical" evidence="6">
    <location>
        <begin position="288"/>
        <end position="307"/>
    </location>
</feature>
<gene>
    <name evidence="8" type="ORF">HTSR_1305</name>
</gene>
<feature type="transmembrane region" description="Helical" evidence="6">
    <location>
        <begin position="6"/>
        <end position="23"/>
    </location>
</feature>
<keyword evidence="4 6" id="KW-0472">Membrane</keyword>
<organism evidence="8 9">
    <name type="scientific">Halodesulfurarchaeum formicicum</name>
    <dbReference type="NCBI Taxonomy" id="1873524"/>
    <lineage>
        <taxon>Archaea</taxon>
        <taxon>Methanobacteriati</taxon>
        <taxon>Methanobacteriota</taxon>
        <taxon>Stenosarchaea group</taxon>
        <taxon>Halobacteria</taxon>
        <taxon>Halobacteriales</taxon>
        <taxon>Halobacteriaceae</taxon>
        <taxon>Halodesulfurarchaeum</taxon>
    </lineage>
</organism>
<feature type="transmembrane region" description="Helical" evidence="6">
    <location>
        <begin position="319"/>
        <end position="339"/>
    </location>
</feature>
<dbReference type="PATRIC" id="fig|1855411.3.peg.1304"/>
<feature type="transmembrane region" description="Helical" evidence="6">
    <location>
        <begin position="75"/>
        <end position="94"/>
    </location>
</feature>
<dbReference type="GeneID" id="29829298"/>
<evidence type="ECO:0000256" key="6">
    <source>
        <dbReference type="SAM" id="Phobius"/>
    </source>
</evidence>
<dbReference type="Pfam" id="PF01694">
    <property type="entry name" value="Rhomboid"/>
    <property type="match status" value="1"/>
</dbReference>
<dbReference type="EMBL" id="CP016070">
    <property type="protein sequence ID" value="AOW80482.1"/>
    <property type="molecule type" value="Genomic_DNA"/>
</dbReference>
<dbReference type="KEGG" id="halh:HTSR_1305"/>
<name>A0A1D8S560_9EURY</name>
<feature type="transmembrane region" description="Helical" evidence="6">
    <location>
        <begin position="169"/>
        <end position="191"/>
    </location>
</feature>
<feature type="transmembrane region" description="Helical" evidence="6">
    <location>
        <begin position="142"/>
        <end position="162"/>
    </location>
</feature>
<dbReference type="AlphaFoldDB" id="A0A1D8S560"/>
<feature type="transmembrane region" description="Helical" evidence="6">
    <location>
        <begin position="255"/>
        <end position="276"/>
    </location>
</feature>
<dbReference type="Gene3D" id="1.20.1540.10">
    <property type="entry name" value="Rhomboid-like"/>
    <property type="match status" value="1"/>
</dbReference>
<keyword evidence="2 6" id="KW-0812">Transmembrane</keyword>
<dbReference type="SUPFAM" id="SSF144091">
    <property type="entry name" value="Rhomboid-like"/>
    <property type="match status" value="1"/>
</dbReference>
<dbReference type="RefSeq" id="WP_070365168.1">
    <property type="nucleotide sequence ID" value="NZ_CP016070.1"/>
</dbReference>
<dbReference type="GO" id="GO:0004252">
    <property type="term" value="F:serine-type endopeptidase activity"/>
    <property type="evidence" value="ECO:0007669"/>
    <property type="project" value="InterPro"/>
</dbReference>
<feature type="transmembrane region" description="Helical" evidence="6">
    <location>
        <begin position="101"/>
        <end position="122"/>
    </location>
</feature>
<evidence type="ECO:0000256" key="2">
    <source>
        <dbReference type="ARBA" id="ARBA00022692"/>
    </source>
</evidence>
<evidence type="ECO:0000256" key="5">
    <source>
        <dbReference type="SAM" id="MobiDB-lite"/>
    </source>
</evidence>
<proteinExistence type="predicted"/>
<feature type="transmembrane region" description="Helical" evidence="6">
    <location>
        <begin position="43"/>
        <end position="63"/>
    </location>
</feature>
<protein>
    <submittedName>
        <fullName evidence="8">Rhomboid family protein</fullName>
    </submittedName>
</protein>
<comment type="subcellular location">
    <subcellularLocation>
        <location evidence="1">Membrane</location>
        <topology evidence="1">Multi-pass membrane protein</topology>
    </subcellularLocation>
</comment>
<dbReference type="InterPro" id="IPR035952">
    <property type="entry name" value="Rhomboid-like_sf"/>
</dbReference>
<feature type="transmembrane region" description="Helical" evidence="6">
    <location>
        <begin position="220"/>
        <end position="243"/>
    </location>
</feature>
<feature type="domain" description="Peptidase S54 rhomboid" evidence="7">
    <location>
        <begin position="88"/>
        <end position="241"/>
    </location>
</feature>
<dbReference type="InterPro" id="IPR022764">
    <property type="entry name" value="Peptidase_S54_rhomboid_dom"/>
</dbReference>
<evidence type="ECO:0000256" key="3">
    <source>
        <dbReference type="ARBA" id="ARBA00022989"/>
    </source>
</evidence>
<evidence type="ECO:0000256" key="1">
    <source>
        <dbReference type="ARBA" id="ARBA00004141"/>
    </source>
</evidence>
<accession>A0A1D8S560</accession>
<feature type="region of interest" description="Disordered" evidence="5">
    <location>
        <begin position="489"/>
        <end position="516"/>
    </location>
</feature>
<dbReference type="Proteomes" id="UP000185608">
    <property type="component" value="Chromosome"/>
</dbReference>
<evidence type="ECO:0000313" key="9">
    <source>
        <dbReference type="Proteomes" id="UP000185608"/>
    </source>
</evidence>
<evidence type="ECO:0000256" key="4">
    <source>
        <dbReference type="ARBA" id="ARBA00023136"/>
    </source>
</evidence>
<reference evidence="8 9" key="1">
    <citation type="submission" date="2016-06" db="EMBL/GenBank/DDBJ databases">
        <title>Discovery of anaerobic lithoheterotrophic haloarchaeon capable of sulfur respiration by hydrogen and formate.</title>
        <authorList>
            <person name="Sorokin D.Y."/>
            <person name="Kublanov I.V."/>
            <person name="Roman P."/>
            <person name="Sinninghe Damste J.S."/>
            <person name="Golyshin P.N."/>
            <person name="Rojo D."/>
            <person name="Ciordia S."/>
            <person name="Mena Md.C."/>
            <person name="Ferrer M."/>
            <person name="Smedile F."/>
            <person name="Messina E."/>
            <person name="La Cono V."/>
            <person name="Yakimov M.M."/>
        </authorList>
    </citation>
    <scope>NUCLEOTIDE SEQUENCE [LARGE SCALE GENOMIC DNA]</scope>
    <source>
        <strain evidence="8 9">HTSR1</strain>
    </source>
</reference>